<evidence type="ECO:0008006" key="4">
    <source>
        <dbReference type="Google" id="ProtNLM"/>
    </source>
</evidence>
<proteinExistence type="predicted"/>
<dbReference type="OrthoDB" id="9815195at2"/>
<evidence type="ECO:0000313" key="3">
    <source>
        <dbReference type="Proteomes" id="UP000324194"/>
    </source>
</evidence>
<accession>A0A5E4PCW4</accession>
<gene>
    <name evidence="2" type="ORF">AQUSIP_00010</name>
</gene>
<dbReference type="RefSeq" id="WP_148337410.1">
    <property type="nucleotide sequence ID" value="NZ_LR699119.1"/>
</dbReference>
<evidence type="ECO:0000313" key="2">
    <source>
        <dbReference type="EMBL" id="VVC74729.1"/>
    </source>
</evidence>
<dbReference type="KEGG" id="asip:AQUSIP_00010"/>
<sequence length="234" mass="26143">MKLKQTIFIFALLGSFGFSWPFSWLFSTPNTATFGTSDWVQKEIRLLKSQAGNIDDKVLRLGLTAYLNARKHGYAGKQVLTVIDYSKPSTERRLWVFDLKKNRTLFNTWVSHGKNSGGVNATSFSNSPGSLKSSIGVFLTDQPYIGKNGYSLRLRGLERGVNDYAYSRAIVIHGAAYANADNLRYYGKIGRSWGCPAVGSSLAKPLINTIKEKSVVFAYYPDRKWLSRSPFLSA</sequence>
<dbReference type="EMBL" id="LR699119">
    <property type="protein sequence ID" value="VVC74729.1"/>
    <property type="molecule type" value="Genomic_DNA"/>
</dbReference>
<dbReference type="AlphaFoldDB" id="A0A5E4PCW4"/>
<reference evidence="2 3" key="1">
    <citation type="submission" date="2019-08" db="EMBL/GenBank/DDBJ databases">
        <authorList>
            <person name="Guy L."/>
        </authorList>
    </citation>
    <scope>NUCLEOTIDE SEQUENCE [LARGE SCALE GENOMIC DNA]</scope>
    <source>
        <strain evidence="2 3">SGT-108</strain>
    </source>
</reference>
<dbReference type="PANTHER" id="PTHR38477">
    <property type="entry name" value="HYPOTHETICAL EXPORTED PROTEIN"/>
    <property type="match status" value="1"/>
</dbReference>
<dbReference type="Pfam" id="PF13645">
    <property type="entry name" value="YkuD_2"/>
    <property type="match status" value="1"/>
</dbReference>
<keyword evidence="1" id="KW-0472">Membrane</keyword>
<name>A0A5E4PCW4_9COXI</name>
<dbReference type="PANTHER" id="PTHR38477:SF1">
    <property type="entry name" value="MUREIN L,D-TRANSPEPTIDASE CATALYTIC DOMAIN FAMILY PROTEIN"/>
    <property type="match status" value="1"/>
</dbReference>
<organism evidence="2 3">
    <name type="scientific">Aquicella siphonis</name>
    <dbReference type="NCBI Taxonomy" id="254247"/>
    <lineage>
        <taxon>Bacteria</taxon>
        <taxon>Pseudomonadati</taxon>
        <taxon>Pseudomonadota</taxon>
        <taxon>Gammaproteobacteria</taxon>
        <taxon>Legionellales</taxon>
        <taxon>Coxiellaceae</taxon>
        <taxon>Aquicella</taxon>
    </lineage>
</organism>
<protein>
    <recommendedName>
        <fullName evidence="4">YkuD domain-containing protein</fullName>
    </recommendedName>
</protein>
<keyword evidence="1" id="KW-0812">Transmembrane</keyword>
<feature type="transmembrane region" description="Helical" evidence="1">
    <location>
        <begin position="7"/>
        <end position="26"/>
    </location>
</feature>
<evidence type="ECO:0000256" key="1">
    <source>
        <dbReference type="SAM" id="Phobius"/>
    </source>
</evidence>
<keyword evidence="1" id="KW-1133">Transmembrane helix</keyword>
<keyword evidence="3" id="KW-1185">Reference proteome</keyword>
<dbReference type="InterPro" id="IPR032676">
    <property type="entry name" value="YkuD_2"/>
</dbReference>
<dbReference type="Proteomes" id="UP000324194">
    <property type="component" value="Chromosome 1"/>
</dbReference>